<evidence type="ECO:0000256" key="3">
    <source>
        <dbReference type="ARBA" id="ARBA00022729"/>
    </source>
</evidence>
<comment type="subcellular location">
    <subcellularLocation>
        <location evidence="1">Secreted</location>
    </subcellularLocation>
</comment>
<evidence type="ECO:0000256" key="9">
    <source>
        <dbReference type="ARBA" id="ARBA00047591"/>
    </source>
</evidence>
<evidence type="ECO:0000256" key="2">
    <source>
        <dbReference type="ARBA" id="ARBA00022525"/>
    </source>
</evidence>
<evidence type="ECO:0000259" key="12">
    <source>
        <dbReference type="Pfam" id="PF01764"/>
    </source>
</evidence>
<evidence type="ECO:0000256" key="8">
    <source>
        <dbReference type="ARBA" id="ARBA00043996"/>
    </source>
</evidence>
<sequence>MKISLALVGAAIAGAAAAASVNMTASGSVMRSVKLDKLASERTSSETPTKNLPIDWHLLSQAGGLAQEPYCMLQPVGLQVGDSVLLWKSENANNQSRVSVFKSDSLGIVLSIQGTDVGSLNGYLHDIDFGRTDPDATFDGILPAGVKLDHGFQKGYLDIEEMSIAAVKKYMKEYGAKQVTITGHSLGAAIAVLFGVKLESLLGKGSVKYVLGFGLPRLGNQVFADYVDETLGGRLYYAVNGDDIVARLPPRAFGYQHPSGQIWISPANSDQWVYCPGQENTHCSLSVIPNPIPLLNHVGTYFHTIVGWGPLPCPPKVGDVSNIP</sequence>
<keyword evidence="14" id="KW-1185">Reference proteome</keyword>
<keyword evidence="7" id="KW-1015">Disulfide bond</keyword>
<keyword evidence="6" id="KW-0443">Lipid metabolism</keyword>
<dbReference type="SUPFAM" id="SSF53474">
    <property type="entry name" value="alpha/beta-Hydrolases"/>
    <property type="match status" value="1"/>
</dbReference>
<dbReference type="InterPro" id="IPR051218">
    <property type="entry name" value="Sec_MonoDiacylglyc_Lipase"/>
</dbReference>
<accession>A0AAF0ETQ1</accession>
<dbReference type="InterPro" id="IPR029058">
    <property type="entry name" value="AB_hydrolase_fold"/>
</dbReference>
<dbReference type="GO" id="GO:0016042">
    <property type="term" value="P:lipid catabolic process"/>
    <property type="evidence" value="ECO:0007669"/>
    <property type="project" value="UniProtKB-KW"/>
</dbReference>
<organism evidence="13 14">
    <name type="scientific">Malassezia cuniculi</name>
    <dbReference type="NCBI Taxonomy" id="948313"/>
    <lineage>
        <taxon>Eukaryota</taxon>
        <taxon>Fungi</taxon>
        <taxon>Dikarya</taxon>
        <taxon>Basidiomycota</taxon>
        <taxon>Ustilaginomycotina</taxon>
        <taxon>Malasseziomycetes</taxon>
        <taxon>Malasseziales</taxon>
        <taxon>Malasseziaceae</taxon>
        <taxon>Malassezia</taxon>
    </lineage>
</organism>
<evidence type="ECO:0000256" key="7">
    <source>
        <dbReference type="ARBA" id="ARBA00023157"/>
    </source>
</evidence>
<dbReference type="Proteomes" id="UP001219933">
    <property type="component" value="Chromosome 6"/>
</dbReference>
<evidence type="ECO:0000256" key="10">
    <source>
        <dbReference type="ARBA" id="ARBA00048461"/>
    </source>
</evidence>
<keyword evidence="2" id="KW-0964">Secreted</keyword>
<protein>
    <recommendedName>
        <fullName evidence="12">Fungal lipase-type domain-containing protein</fullName>
    </recommendedName>
</protein>
<dbReference type="EMBL" id="CP119882">
    <property type="protein sequence ID" value="WFD36903.1"/>
    <property type="molecule type" value="Genomic_DNA"/>
</dbReference>
<name>A0AAF0ETQ1_9BASI</name>
<evidence type="ECO:0000256" key="4">
    <source>
        <dbReference type="ARBA" id="ARBA00022801"/>
    </source>
</evidence>
<dbReference type="AlphaFoldDB" id="A0AAF0ETQ1"/>
<comment type="catalytic activity">
    <reaction evidence="9">
        <text>a diacylglycerol + H2O = a monoacylglycerol + a fatty acid + H(+)</text>
        <dbReference type="Rhea" id="RHEA:32731"/>
        <dbReference type="ChEBI" id="CHEBI:15377"/>
        <dbReference type="ChEBI" id="CHEBI:15378"/>
        <dbReference type="ChEBI" id="CHEBI:17408"/>
        <dbReference type="ChEBI" id="CHEBI:18035"/>
        <dbReference type="ChEBI" id="CHEBI:28868"/>
    </reaction>
</comment>
<dbReference type="InterPro" id="IPR002921">
    <property type="entry name" value="Fungal_lipase-type"/>
</dbReference>
<evidence type="ECO:0000313" key="13">
    <source>
        <dbReference type="EMBL" id="WFD36903.1"/>
    </source>
</evidence>
<dbReference type="GO" id="GO:0016787">
    <property type="term" value="F:hydrolase activity"/>
    <property type="evidence" value="ECO:0007669"/>
    <property type="project" value="UniProtKB-KW"/>
</dbReference>
<dbReference type="GO" id="GO:0005576">
    <property type="term" value="C:extracellular region"/>
    <property type="evidence" value="ECO:0007669"/>
    <property type="project" value="UniProtKB-SubCell"/>
</dbReference>
<reference evidence="13" key="1">
    <citation type="submission" date="2023-03" db="EMBL/GenBank/DDBJ databases">
        <title>Mating type loci evolution in Malassezia.</title>
        <authorList>
            <person name="Coelho M.A."/>
        </authorList>
    </citation>
    <scope>NUCLEOTIDE SEQUENCE</scope>
    <source>
        <strain evidence="13">CBS 11721</strain>
    </source>
</reference>
<gene>
    <name evidence="13" type="ORF">MCUN1_003794</name>
</gene>
<evidence type="ECO:0000256" key="11">
    <source>
        <dbReference type="SAM" id="SignalP"/>
    </source>
</evidence>
<evidence type="ECO:0000313" key="14">
    <source>
        <dbReference type="Proteomes" id="UP001219933"/>
    </source>
</evidence>
<dbReference type="PANTHER" id="PTHR45856">
    <property type="entry name" value="ALPHA/BETA-HYDROLASES SUPERFAMILY PROTEIN"/>
    <property type="match status" value="1"/>
</dbReference>
<keyword evidence="3 11" id="KW-0732">Signal</keyword>
<feature type="domain" description="Fungal lipase-type" evidence="12">
    <location>
        <begin position="109"/>
        <end position="251"/>
    </location>
</feature>
<evidence type="ECO:0000256" key="6">
    <source>
        <dbReference type="ARBA" id="ARBA00023098"/>
    </source>
</evidence>
<keyword evidence="4" id="KW-0378">Hydrolase</keyword>
<comment type="similarity">
    <text evidence="8">Belongs to the AB hydrolase superfamily. Lipase family. Class 3 subfamily.</text>
</comment>
<dbReference type="Pfam" id="PF01764">
    <property type="entry name" value="Lipase_3"/>
    <property type="match status" value="1"/>
</dbReference>
<feature type="chain" id="PRO_5042075398" description="Fungal lipase-type domain-containing protein" evidence="11">
    <location>
        <begin position="19"/>
        <end position="324"/>
    </location>
</feature>
<evidence type="ECO:0000256" key="5">
    <source>
        <dbReference type="ARBA" id="ARBA00022963"/>
    </source>
</evidence>
<comment type="catalytic activity">
    <reaction evidence="10">
        <text>a monoacylglycerol + H2O = glycerol + a fatty acid + H(+)</text>
        <dbReference type="Rhea" id="RHEA:15245"/>
        <dbReference type="ChEBI" id="CHEBI:15377"/>
        <dbReference type="ChEBI" id="CHEBI:15378"/>
        <dbReference type="ChEBI" id="CHEBI:17408"/>
        <dbReference type="ChEBI" id="CHEBI:17754"/>
        <dbReference type="ChEBI" id="CHEBI:28868"/>
    </reaction>
</comment>
<evidence type="ECO:0000256" key="1">
    <source>
        <dbReference type="ARBA" id="ARBA00004613"/>
    </source>
</evidence>
<proteinExistence type="inferred from homology"/>
<keyword evidence="5" id="KW-0442">Lipid degradation</keyword>
<feature type="signal peptide" evidence="11">
    <location>
        <begin position="1"/>
        <end position="18"/>
    </location>
</feature>
<dbReference type="Gene3D" id="3.40.50.1820">
    <property type="entry name" value="alpha/beta hydrolase"/>
    <property type="match status" value="1"/>
</dbReference>
<dbReference type="CDD" id="cd00519">
    <property type="entry name" value="Lipase_3"/>
    <property type="match status" value="1"/>
</dbReference>
<dbReference type="PANTHER" id="PTHR45856:SF25">
    <property type="entry name" value="FUNGAL LIPASE-LIKE DOMAIN-CONTAINING PROTEIN"/>
    <property type="match status" value="1"/>
</dbReference>